<dbReference type="Pfam" id="PF00001">
    <property type="entry name" value="7tm_1"/>
    <property type="match status" value="1"/>
</dbReference>
<keyword evidence="2 9" id="KW-0812">Transmembrane</keyword>
<dbReference type="Gene3D" id="1.20.1070.10">
    <property type="entry name" value="Rhodopsin 7-helix transmembrane proteins"/>
    <property type="match status" value="1"/>
</dbReference>
<feature type="transmembrane region" description="Helical" evidence="9">
    <location>
        <begin position="206"/>
        <end position="239"/>
    </location>
</feature>
<evidence type="ECO:0000259" key="10">
    <source>
        <dbReference type="PROSITE" id="PS50262"/>
    </source>
</evidence>
<feature type="transmembrane region" description="Helical" evidence="9">
    <location>
        <begin position="81"/>
        <end position="102"/>
    </location>
</feature>
<dbReference type="AlphaFoldDB" id="A0A815GJZ2"/>
<feature type="transmembrane region" description="Helical" evidence="9">
    <location>
        <begin position="317"/>
        <end position="336"/>
    </location>
</feature>
<dbReference type="Proteomes" id="UP000663852">
    <property type="component" value="Unassembled WGS sequence"/>
</dbReference>
<evidence type="ECO:0000256" key="5">
    <source>
        <dbReference type="ARBA" id="ARBA00023136"/>
    </source>
</evidence>
<evidence type="ECO:0000313" key="11">
    <source>
        <dbReference type="EMBL" id="CAF1120902.1"/>
    </source>
</evidence>
<keyword evidence="7" id="KW-0807">Transducer</keyword>
<evidence type="ECO:0000256" key="7">
    <source>
        <dbReference type="ARBA" id="ARBA00023224"/>
    </source>
</evidence>
<keyword evidence="13" id="KW-1185">Reference proteome</keyword>
<evidence type="ECO:0000313" key="13">
    <source>
        <dbReference type="Proteomes" id="UP000663828"/>
    </source>
</evidence>
<comment type="subcellular location">
    <subcellularLocation>
        <location evidence="1">Membrane</location>
        <topology evidence="1">Multi-pass membrane protein</topology>
    </subcellularLocation>
</comment>
<accession>A0A815GJZ2</accession>
<feature type="domain" description="G-protein coupled receptors family 1 profile" evidence="10">
    <location>
        <begin position="60"/>
        <end position="343"/>
    </location>
</feature>
<keyword evidence="3 9" id="KW-1133">Transmembrane helix</keyword>
<evidence type="ECO:0000313" key="12">
    <source>
        <dbReference type="EMBL" id="CAF1340863.1"/>
    </source>
</evidence>
<gene>
    <name evidence="11" type="ORF">EDS130_LOCUS21046</name>
    <name evidence="12" type="ORF">XAT740_LOCUS30947</name>
</gene>
<evidence type="ECO:0000256" key="6">
    <source>
        <dbReference type="ARBA" id="ARBA00023170"/>
    </source>
</evidence>
<dbReference type="PANTHER" id="PTHR24243">
    <property type="entry name" value="G-PROTEIN COUPLED RECEPTOR"/>
    <property type="match status" value="1"/>
</dbReference>
<dbReference type="CDD" id="cd00637">
    <property type="entry name" value="7tm_classA_rhodopsin-like"/>
    <property type="match status" value="1"/>
</dbReference>
<reference evidence="12" key="1">
    <citation type="submission" date="2021-02" db="EMBL/GenBank/DDBJ databases">
        <authorList>
            <person name="Nowell W R."/>
        </authorList>
    </citation>
    <scope>NUCLEOTIDE SEQUENCE</scope>
</reference>
<dbReference type="PANTHER" id="PTHR24243:SF233">
    <property type="entry name" value="THYROTROPIN-RELEASING HORMONE RECEPTOR"/>
    <property type="match status" value="1"/>
</dbReference>
<dbReference type="OrthoDB" id="10043806at2759"/>
<dbReference type="Proteomes" id="UP000663828">
    <property type="component" value="Unassembled WGS sequence"/>
</dbReference>
<protein>
    <recommendedName>
        <fullName evidence="10">G-protein coupled receptors family 1 profile domain-containing protein</fullName>
    </recommendedName>
</protein>
<dbReference type="PROSITE" id="PS50262">
    <property type="entry name" value="G_PROTEIN_RECEP_F1_2"/>
    <property type="match status" value="1"/>
</dbReference>
<feature type="transmembrane region" description="Helical" evidence="9">
    <location>
        <begin position="122"/>
        <end position="143"/>
    </location>
</feature>
<comment type="caution">
    <text evidence="12">The sequence shown here is derived from an EMBL/GenBank/DDBJ whole genome shotgun (WGS) entry which is preliminary data.</text>
</comment>
<keyword evidence="5 9" id="KW-0472">Membrane</keyword>
<evidence type="ECO:0000256" key="4">
    <source>
        <dbReference type="ARBA" id="ARBA00023040"/>
    </source>
</evidence>
<evidence type="ECO:0000256" key="3">
    <source>
        <dbReference type="ARBA" id="ARBA00022989"/>
    </source>
</evidence>
<proteinExistence type="predicted"/>
<dbReference type="EMBL" id="CAJNOJ010000105">
    <property type="protein sequence ID" value="CAF1120902.1"/>
    <property type="molecule type" value="Genomic_DNA"/>
</dbReference>
<name>A0A815GJZ2_ADIRI</name>
<dbReference type="GO" id="GO:0005886">
    <property type="term" value="C:plasma membrane"/>
    <property type="evidence" value="ECO:0007669"/>
    <property type="project" value="TreeGrafter"/>
</dbReference>
<evidence type="ECO:0000256" key="8">
    <source>
        <dbReference type="SAM" id="MobiDB-lite"/>
    </source>
</evidence>
<feature type="transmembrane region" description="Helical" evidence="9">
    <location>
        <begin position="51"/>
        <end position="69"/>
    </location>
</feature>
<dbReference type="InterPro" id="IPR017452">
    <property type="entry name" value="GPCR_Rhodpsn_7TM"/>
</dbReference>
<sequence>MPPSMATAQLTSSSVPRMSDPSNSSTNTVAGVTDLVLTKQILNVADRYIEVILYVSGVCGAFLNIFTFLQKQLRTNSCSWYFLVGSLCDLLICNIFILTKILSLYNPQSYGQFARTLFWCKFGNFSIFTFPCLSSLYITCASIDRFCSSSRRAAWRKLSSIKVCRIVIPAIFVVWAIFSLHTVIAYDLRQFNPNSTTISCTPDRSVYTFFVIIDGFFFALLNGAIVPFFLAVFGTLIILHVRQSQKRAVVAPAVARQTVDLGSLSATRTTNGNPARVISRANHSLIIMLLFQVSLTIFLNLPYVVIYLNNLFRSTPATPFSAVLSYIATWFYYMNYCKTFYLNTMSSQLFRSILRQQVLYMFNRTRTQLTVAWSTSAHW</sequence>
<feature type="region of interest" description="Disordered" evidence="8">
    <location>
        <begin position="1"/>
        <end position="26"/>
    </location>
</feature>
<feature type="transmembrane region" description="Helical" evidence="9">
    <location>
        <begin position="163"/>
        <end position="186"/>
    </location>
</feature>
<keyword evidence="6" id="KW-0675">Receptor</keyword>
<feature type="transmembrane region" description="Helical" evidence="9">
    <location>
        <begin position="285"/>
        <end position="305"/>
    </location>
</feature>
<keyword evidence="4" id="KW-0297">G-protein coupled receptor</keyword>
<dbReference type="EMBL" id="CAJNOR010002786">
    <property type="protein sequence ID" value="CAF1340863.1"/>
    <property type="molecule type" value="Genomic_DNA"/>
</dbReference>
<organism evidence="12 13">
    <name type="scientific">Adineta ricciae</name>
    <name type="common">Rotifer</name>
    <dbReference type="NCBI Taxonomy" id="249248"/>
    <lineage>
        <taxon>Eukaryota</taxon>
        <taxon>Metazoa</taxon>
        <taxon>Spiralia</taxon>
        <taxon>Gnathifera</taxon>
        <taxon>Rotifera</taxon>
        <taxon>Eurotatoria</taxon>
        <taxon>Bdelloidea</taxon>
        <taxon>Adinetida</taxon>
        <taxon>Adinetidae</taxon>
        <taxon>Adineta</taxon>
    </lineage>
</organism>
<evidence type="ECO:0000256" key="9">
    <source>
        <dbReference type="SAM" id="Phobius"/>
    </source>
</evidence>
<dbReference type="GO" id="GO:0004930">
    <property type="term" value="F:G protein-coupled receptor activity"/>
    <property type="evidence" value="ECO:0007669"/>
    <property type="project" value="UniProtKB-KW"/>
</dbReference>
<dbReference type="InterPro" id="IPR000276">
    <property type="entry name" value="GPCR_Rhodpsn"/>
</dbReference>
<dbReference type="SUPFAM" id="SSF81321">
    <property type="entry name" value="Family A G protein-coupled receptor-like"/>
    <property type="match status" value="1"/>
</dbReference>
<evidence type="ECO:0000256" key="1">
    <source>
        <dbReference type="ARBA" id="ARBA00004141"/>
    </source>
</evidence>
<evidence type="ECO:0000256" key="2">
    <source>
        <dbReference type="ARBA" id="ARBA00022692"/>
    </source>
</evidence>